<comment type="caution">
    <text evidence="1">The sequence shown here is derived from an EMBL/GenBank/DDBJ whole genome shotgun (WGS) entry which is preliminary data.</text>
</comment>
<dbReference type="AlphaFoldDB" id="A0A370U979"/>
<name>A0A370U979_9GAMM</name>
<dbReference type="OrthoDB" id="8908912at2"/>
<dbReference type="Proteomes" id="UP000254326">
    <property type="component" value="Unassembled WGS sequence"/>
</dbReference>
<sequence length="180" mass="20625">MTMKQERIECSKAGCRWTGVYSETSKIRNDDGISSACVCPKCGCNSFYELDEPIPSERVDHANELIKLIAIYGREFLSHEGTIAHIELGKGGKVFYVDAYTRRRVYTNREHVRWSGFSEGGTMQSLISHLKRYILEGTPIDKRLIANPGFYQDGGNIWGYDQREAEKLREQAFKLPMFDQ</sequence>
<proteinExistence type="predicted"/>
<accession>A0A370U979</accession>
<evidence type="ECO:0000313" key="2">
    <source>
        <dbReference type="Proteomes" id="UP000254326"/>
    </source>
</evidence>
<gene>
    <name evidence="1" type="ORF">DN730_07910</name>
</gene>
<organism evidence="1 2">
    <name type="scientific">Marinomonas piezotolerans</name>
    <dbReference type="NCBI Taxonomy" id="2213058"/>
    <lineage>
        <taxon>Bacteria</taxon>
        <taxon>Pseudomonadati</taxon>
        <taxon>Pseudomonadota</taxon>
        <taxon>Gammaproteobacteria</taxon>
        <taxon>Oceanospirillales</taxon>
        <taxon>Oceanospirillaceae</taxon>
        <taxon>Marinomonas</taxon>
    </lineage>
</organism>
<keyword evidence="2" id="KW-1185">Reference proteome</keyword>
<protein>
    <submittedName>
        <fullName evidence="1">Uncharacterized protein</fullName>
    </submittedName>
</protein>
<evidence type="ECO:0000313" key="1">
    <source>
        <dbReference type="EMBL" id="RDL44321.1"/>
    </source>
</evidence>
<dbReference type="EMBL" id="QKRA01000003">
    <property type="protein sequence ID" value="RDL44321.1"/>
    <property type="molecule type" value="Genomic_DNA"/>
</dbReference>
<dbReference type="RefSeq" id="WP_115467584.1">
    <property type="nucleotide sequence ID" value="NZ_QKRA01000003.1"/>
</dbReference>
<reference evidence="1 2" key="1">
    <citation type="submission" date="2018-06" db="EMBL/GenBank/DDBJ databases">
        <title>Marinomonas sp. YLB-05 draft genome sequence.</title>
        <authorList>
            <person name="Yu L."/>
            <person name="Tang X."/>
        </authorList>
    </citation>
    <scope>NUCLEOTIDE SEQUENCE [LARGE SCALE GENOMIC DNA]</scope>
    <source>
        <strain evidence="1 2">YLB-05</strain>
    </source>
</reference>